<dbReference type="Proteomes" id="UP000270616">
    <property type="component" value="Unassembled WGS sequence"/>
</dbReference>
<keyword evidence="3" id="KW-1185">Reference proteome</keyword>
<accession>A0A3N3ZQF8</accession>
<dbReference type="RefSeq" id="WP_123825635.1">
    <property type="nucleotide sequence ID" value="NZ_RKMF01000012.1"/>
</dbReference>
<sequence>MADKSKFLLATGAVCVLALTGCGGGGGGGGGGEETSAAPVEAPDDYTLDTAESTLAATKVGDEQVSEVEPAGEAMASGGEEVDSATSMIDAMMAMIETDPEACKDPLFTVVSAGVIDGEGMSPELEQMVGGTTDSDLTISVRVTDSRDAADQAVKDLNSGLGDCGEVTLSAMGDEQSMTAETTSPEVEGAGETLILTGSSASSTSSASPSGDTTYSASAMSVGNLVIMASQGDGLSAVEGGSGSDASEPASEEDLESAMNDVAKSFVDGPVESTEGASESASPSES</sequence>
<name>A0A3N3ZQF8_9MICC</name>
<protein>
    <submittedName>
        <fullName evidence="2">Uncharacterized protein</fullName>
    </submittedName>
</protein>
<evidence type="ECO:0000256" key="1">
    <source>
        <dbReference type="SAM" id="MobiDB-lite"/>
    </source>
</evidence>
<dbReference type="EMBL" id="RKMF01000012">
    <property type="protein sequence ID" value="ROZ62465.1"/>
    <property type="molecule type" value="Genomic_DNA"/>
</dbReference>
<proteinExistence type="predicted"/>
<evidence type="ECO:0000313" key="3">
    <source>
        <dbReference type="Proteomes" id="UP000270616"/>
    </source>
</evidence>
<feature type="compositionally biased region" description="Low complexity" evidence="1">
    <location>
        <begin position="272"/>
        <end position="286"/>
    </location>
</feature>
<gene>
    <name evidence="2" type="ORF">EDL96_09755</name>
</gene>
<feature type="region of interest" description="Disordered" evidence="1">
    <location>
        <begin position="236"/>
        <end position="286"/>
    </location>
</feature>
<dbReference type="OrthoDB" id="4878884at2"/>
<reference evidence="2 3" key="1">
    <citation type="submission" date="2018-10" db="EMBL/GenBank/DDBJ databases">
        <title>Kocuria sp. M5W7-7, whole genome shotgun sequence.</title>
        <authorList>
            <person name="Tuo L."/>
        </authorList>
    </citation>
    <scope>NUCLEOTIDE SEQUENCE [LARGE SCALE GENOMIC DNA]</scope>
    <source>
        <strain evidence="2 3">M5W7-7</strain>
    </source>
</reference>
<organism evidence="2 3">
    <name type="scientific">Kocuria soli</name>
    <dbReference type="NCBI Taxonomy" id="2485125"/>
    <lineage>
        <taxon>Bacteria</taxon>
        <taxon>Bacillati</taxon>
        <taxon>Actinomycetota</taxon>
        <taxon>Actinomycetes</taxon>
        <taxon>Micrococcales</taxon>
        <taxon>Micrococcaceae</taxon>
        <taxon>Kocuria</taxon>
    </lineage>
</organism>
<evidence type="ECO:0000313" key="2">
    <source>
        <dbReference type="EMBL" id="ROZ62465.1"/>
    </source>
</evidence>
<comment type="caution">
    <text evidence="2">The sequence shown here is derived from an EMBL/GenBank/DDBJ whole genome shotgun (WGS) entry which is preliminary data.</text>
</comment>
<dbReference type="AlphaFoldDB" id="A0A3N3ZQF8"/>
<dbReference type="PROSITE" id="PS51257">
    <property type="entry name" value="PROKAR_LIPOPROTEIN"/>
    <property type="match status" value="1"/>
</dbReference>